<comment type="caution">
    <text evidence="2">The sequence shown here is derived from an EMBL/GenBank/DDBJ whole genome shotgun (WGS) entry which is preliminary data.</text>
</comment>
<accession>A0AAJ1VKA9</accession>
<gene>
    <name evidence="2" type="ORF">QX233_12980</name>
</gene>
<evidence type="ECO:0000313" key="2">
    <source>
        <dbReference type="EMBL" id="MDN4013383.1"/>
    </source>
</evidence>
<keyword evidence="1" id="KW-0472">Membrane</keyword>
<dbReference type="EMBL" id="JAUHGV010000015">
    <property type="protein sequence ID" value="MDN4013383.1"/>
    <property type="molecule type" value="Genomic_DNA"/>
</dbReference>
<dbReference type="Proteomes" id="UP001225933">
    <property type="component" value="Unassembled WGS sequence"/>
</dbReference>
<keyword evidence="1" id="KW-0812">Transmembrane</keyword>
<reference evidence="2" key="1">
    <citation type="submission" date="2023-06" db="EMBL/GenBank/DDBJ databases">
        <title>Two Chryseobacterium gambrini strains from China.</title>
        <authorList>
            <person name="Zeng J."/>
            <person name="Wu Y."/>
        </authorList>
    </citation>
    <scope>NUCLEOTIDE SEQUENCE</scope>
    <source>
        <strain evidence="2">SQ219</strain>
    </source>
</reference>
<evidence type="ECO:0000313" key="3">
    <source>
        <dbReference type="Proteomes" id="UP001225933"/>
    </source>
</evidence>
<evidence type="ECO:0000256" key="1">
    <source>
        <dbReference type="SAM" id="Phobius"/>
    </source>
</evidence>
<sequence>MKKRDLIYLVLILFATGFMLFLFLYFPKNENKFIIADIKTEIYGKIKKKVAVRKGLLTHAKISRYKKSDTLVLLGIENNKLVDIGDSILKHKNSPFFYILQKGKNPKKLKFVSISKSILNDKNFPKEWKDSCKTVWKSVVIDD</sequence>
<organism evidence="2 3">
    <name type="scientific">Chryseobacterium gambrini</name>
    <dbReference type="NCBI Taxonomy" id="373672"/>
    <lineage>
        <taxon>Bacteria</taxon>
        <taxon>Pseudomonadati</taxon>
        <taxon>Bacteroidota</taxon>
        <taxon>Flavobacteriia</taxon>
        <taxon>Flavobacteriales</taxon>
        <taxon>Weeksellaceae</taxon>
        <taxon>Chryseobacterium group</taxon>
        <taxon>Chryseobacterium</taxon>
    </lineage>
</organism>
<protein>
    <submittedName>
        <fullName evidence="2">Uncharacterized protein</fullName>
    </submittedName>
</protein>
<dbReference type="RefSeq" id="WP_214590037.1">
    <property type="nucleotide sequence ID" value="NZ_JAUHGV010000015.1"/>
</dbReference>
<name>A0AAJ1VKA9_9FLAO</name>
<proteinExistence type="predicted"/>
<feature type="transmembrane region" description="Helical" evidence="1">
    <location>
        <begin position="6"/>
        <end position="26"/>
    </location>
</feature>
<keyword evidence="1" id="KW-1133">Transmembrane helix</keyword>
<dbReference type="AlphaFoldDB" id="A0AAJ1VKA9"/>